<dbReference type="InterPro" id="IPR011335">
    <property type="entry name" value="Restrct_endonuc-II-like"/>
</dbReference>
<keyword evidence="3" id="KW-1185">Reference proteome</keyword>
<evidence type="ECO:0000259" key="1">
    <source>
        <dbReference type="Pfam" id="PF05685"/>
    </source>
</evidence>
<feature type="domain" description="Putative restriction endonuclease" evidence="1">
    <location>
        <begin position="42"/>
        <end position="218"/>
    </location>
</feature>
<dbReference type="SUPFAM" id="SSF52980">
    <property type="entry name" value="Restriction endonuclease-like"/>
    <property type="match status" value="1"/>
</dbReference>
<feature type="non-terminal residue" evidence="2">
    <location>
        <position position="1"/>
    </location>
</feature>
<dbReference type="Pfam" id="PF05685">
    <property type="entry name" value="Uma2"/>
    <property type="match status" value="1"/>
</dbReference>
<gene>
    <name evidence="2" type="ORF">GMARGA_LOCUS38828</name>
</gene>
<protein>
    <submittedName>
        <fullName evidence="2">1731_t:CDS:1</fullName>
    </submittedName>
</protein>
<evidence type="ECO:0000313" key="2">
    <source>
        <dbReference type="EMBL" id="CAG8847752.1"/>
    </source>
</evidence>
<evidence type="ECO:0000313" key="3">
    <source>
        <dbReference type="Proteomes" id="UP000789901"/>
    </source>
</evidence>
<comment type="caution">
    <text evidence="2">The sequence shown here is derived from an EMBL/GenBank/DDBJ whole genome shotgun (WGS) entry which is preliminary data.</text>
</comment>
<dbReference type="Gene3D" id="3.90.1570.10">
    <property type="entry name" value="tt1808, chain A"/>
    <property type="match status" value="1"/>
</dbReference>
<dbReference type="InterPro" id="IPR012296">
    <property type="entry name" value="Nuclease_put_TT1808"/>
</dbReference>
<reference evidence="2 3" key="1">
    <citation type="submission" date="2021-06" db="EMBL/GenBank/DDBJ databases">
        <authorList>
            <person name="Kallberg Y."/>
            <person name="Tangrot J."/>
            <person name="Rosling A."/>
        </authorList>
    </citation>
    <scope>NUCLEOTIDE SEQUENCE [LARGE SCALE GENOMIC DNA]</scope>
    <source>
        <strain evidence="2 3">120-4 pot B 10/14</strain>
    </source>
</reference>
<dbReference type="Proteomes" id="UP000789901">
    <property type="component" value="Unassembled WGS sequence"/>
</dbReference>
<organism evidence="2 3">
    <name type="scientific">Gigaspora margarita</name>
    <dbReference type="NCBI Taxonomy" id="4874"/>
    <lineage>
        <taxon>Eukaryota</taxon>
        <taxon>Fungi</taxon>
        <taxon>Fungi incertae sedis</taxon>
        <taxon>Mucoromycota</taxon>
        <taxon>Glomeromycotina</taxon>
        <taxon>Glomeromycetes</taxon>
        <taxon>Diversisporales</taxon>
        <taxon>Gigasporaceae</taxon>
        <taxon>Gigaspora</taxon>
    </lineage>
</organism>
<dbReference type="EMBL" id="CAJVQB010089078">
    <property type="protein sequence ID" value="CAG8847752.1"/>
    <property type="molecule type" value="Genomic_DNA"/>
</dbReference>
<accession>A0ABN7X492</accession>
<proteinExistence type="predicted"/>
<sequence length="222" mass="25139">VEKSTIQSHNKFGTFQIPFYIPHLIIPDFDYIHFEKTALANSHSLYRINLIQGQLEIMPPSPVHTKTDEREFDIIGHLYTWVFANRNLVGKAGASQGCYTLPNTIDNPKPTILGPDASVVLSARWNALSNADRCRAFSLVAPNFVVELRLQSQSPQDFYRKMKLWINGGEGIAIDQYVNPPEVRIYILNPNTNSVIWQPLTNPAQVLSQVLAGFVLNMRNIY</sequence>
<name>A0ABN7X492_GIGMA</name>
<dbReference type="CDD" id="cd06260">
    <property type="entry name" value="DUF820-like"/>
    <property type="match status" value="1"/>
</dbReference>
<dbReference type="InterPro" id="IPR008538">
    <property type="entry name" value="Uma2"/>
</dbReference>